<dbReference type="AlphaFoldDB" id="A0A5Q2RHX9"/>
<feature type="region of interest" description="Disordered" evidence="1">
    <location>
        <begin position="62"/>
        <end position="93"/>
    </location>
</feature>
<keyword evidence="2" id="KW-1133">Transmembrane helix</keyword>
<dbReference type="EMBL" id="CP045851">
    <property type="protein sequence ID" value="QGG95144.1"/>
    <property type="molecule type" value="Genomic_DNA"/>
</dbReference>
<evidence type="ECO:0000256" key="1">
    <source>
        <dbReference type="SAM" id="MobiDB-lite"/>
    </source>
</evidence>
<keyword evidence="4" id="KW-1185">Reference proteome</keyword>
<proteinExistence type="predicted"/>
<evidence type="ECO:0000313" key="3">
    <source>
        <dbReference type="EMBL" id="QGG95144.1"/>
    </source>
</evidence>
<dbReference type="KEGG" id="atq:GH723_08555"/>
<accession>A0A5Q2RHX9</accession>
<evidence type="ECO:0000313" key="4">
    <source>
        <dbReference type="Proteomes" id="UP000334019"/>
    </source>
</evidence>
<feature type="compositionally biased region" description="Polar residues" evidence="1">
    <location>
        <begin position="73"/>
        <end position="83"/>
    </location>
</feature>
<organism evidence="3 4">
    <name type="scientific">Actinomarinicola tropica</name>
    <dbReference type="NCBI Taxonomy" id="2789776"/>
    <lineage>
        <taxon>Bacteria</taxon>
        <taxon>Bacillati</taxon>
        <taxon>Actinomycetota</taxon>
        <taxon>Acidimicrobiia</taxon>
        <taxon>Acidimicrobiales</taxon>
        <taxon>Iamiaceae</taxon>
        <taxon>Actinomarinicola</taxon>
    </lineage>
</organism>
<feature type="transmembrane region" description="Helical" evidence="2">
    <location>
        <begin position="41"/>
        <end position="60"/>
    </location>
</feature>
<dbReference type="Gene3D" id="2.120.10.80">
    <property type="entry name" value="Kelch-type beta propeller"/>
    <property type="match status" value="2"/>
</dbReference>
<name>A0A5Q2RHX9_9ACTN</name>
<keyword evidence="2" id="KW-0812">Transmembrane</keyword>
<dbReference type="Proteomes" id="UP000334019">
    <property type="component" value="Chromosome"/>
</dbReference>
<dbReference type="RefSeq" id="WP_153759252.1">
    <property type="nucleotide sequence ID" value="NZ_CP045851.1"/>
</dbReference>
<dbReference type="InterPro" id="IPR015915">
    <property type="entry name" value="Kelch-typ_b-propeller"/>
</dbReference>
<sequence length="523" mass="54782">MPEKLEHDIERYIEALSARVASSSTPVEAPERTPAPQQGRLLMAAAVVVLVASVVAALAWPRDESGDGPVATDSMTTEVTSPTDPAEPDGVPSVWRPIRGADLDVAENEPHAVWMLEDFFVLYAENLGADPRAARVDPSTAQLTPIASPPIGWRDEPTVVWTGREVLVLGGSSGVVIDPYGAAYDPTTDSWREVAGPSEDVAESSLNTLGDGVWTGSEVVFWRTGWAYDPTGNAWRSLPAAPLSPRSGAAAVAIGEDVLVWGGCEPVVDCYRDPDTWLVDGALYVAATGEWEPLTDSPLGPAPFATATSDGGSATVVALHLEHDGGGSDVAARFSPENGWIDLPDPDAVPWFGSAMTQVGGAVVLSGPGHGDNQWVVLRPGADRWEPIPSPATTRRFHALADGAEHLLVAGGSAGGPPELLPIASAWDRDVPTSLDIPVEVDVRDGEPFLVFTEPADLPPGTAYLTVRLDGRAWSRSSAGAGLGGSTHGTRLDPGTTVIVEVVAVDVDMLPLATTEPVTIEVP</sequence>
<keyword evidence="2" id="KW-0472">Membrane</keyword>
<evidence type="ECO:0000256" key="2">
    <source>
        <dbReference type="SAM" id="Phobius"/>
    </source>
</evidence>
<gene>
    <name evidence="3" type="ORF">GH723_08555</name>
</gene>
<evidence type="ECO:0008006" key="5">
    <source>
        <dbReference type="Google" id="ProtNLM"/>
    </source>
</evidence>
<protein>
    <recommendedName>
        <fullName evidence="5">Galactose oxidase</fullName>
    </recommendedName>
</protein>
<reference evidence="3 4" key="1">
    <citation type="submission" date="2019-11" db="EMBL/GenBank/DDBJ databases">
        <authorList>
            <person name="He Y."/>
        </authorList>
    </citation>
    <scope>NUCLEOTIDE SEQUENCE [LARGE SCALE GENOMIC DNA]</scope>
    <source>
        <strain evidence="3 4">SCSIO 58843</strain>
    </source>
</reference>
<dbReference type="SUPFAM" id="SSF117281">
    <property type="entry name" value="Kelch motif"/>
    <property type="match status" value="1"/>
</dbReference>